<dbReference type="Proteomes" id="UP000811609">
    <property type="component" value="Chromosome 1"/>
</dbReference>
<keyword evidence="2" id="KW-1185">Reference proteome</keyword>
<sequence>MSDSISTGTLTQHLNRGKASFARGLHEYVFRTFSYSDNDISKEEVFSGNSFLIAIVV</sequence>
<gene>
    <name evidence="1" type="ORF">CIPAW_01G128400</name>
</gene>
<accession>A0A8T1RP41</accession>
<dbReference type="EMBL" id="CM031809">
    <property type="protein sequence ID" value="KAG6667832.1"/>
    <property type="molecule type" value="Genomic_DNA"/>
</dbReference>
<evidence type="ECO:0000313" key="2">
    <source>
        <dbReference type="Proteomes" id="UP000811609"/>
    </source>
</evidence>
<reference evidence="1" key="1">
    <citation type="submission" date="2020-12" db="EMBL/GenBank/DDBJ databases">
        <title>WGS assembly of Carya illinoinensis cv. Pawnee.</title>
        <authorList>
            <person name="Platts A."/>
            <person name="Shu S."/>
            <person name="Wright S."/>
            <person name="Barry K."/>
            <person name="Edger P."/>
            <person name="Pires J.C."/>
            <person name="Schmutz J."/>
        </authorList>
    </citation>
    <scope>NUCLEOTIDE SEQUENCE</scope>
    <source>
        <tissue evidence="1">Leaf</tissue>
    </source>
</reference>
<name>A0A8T1RP41_CARIL</name>
<comment type="caution">
    <text evidence="1">The sequence shown here is derived from an EMBL/GenBank/DDBJ whole genome shotgun (WGS) entry which is preliminary data.</text>
</comment>
<dbReference type="AlphaFoldDB" id="A0A8T1RP41"/>
<protein>
    <submittedName>
        <fullName evidence="1">Uncharacterized protein</fullName>
    </submittedName>
</protein>
<organism evidence="1 2">
    <name type="scientific">Carya illinoinensis</name>
    <name type="common">Pecan</name>
    <dbReference type="NCBI Taxonomy" id="32201"/>
    <lineage>
        <taxon>Eukaryota</taxon>
        <taxon>Viridiplantae</taxon>
        <taxon>Streptophyta</taxon>
        <taxon>Embryophyta</taxon>
        <taxon>Tracheophyta</taxon>
        <taxon>Spermatophyta</taxon>
        <taxon>Magnoliopsida</taxon>
        <taxon>eudicotyledons</taxon>
        <taxon>Gunneridae</taxon>
        <taxon>Pentapetalae</taxon>
        <taxon>rosids</taxon>
        <taxon>fabids</taxon>
        <taxon>Fagales</taxon>
        <taxon>Juglandaceae</taxon>
        <taxon>Carya</taxon>
    </lineage>
</organism>
<proteinExistence type="predicted"/>
<evidence type="ECO:0000313" key="1">
    <source>
        <dbReference type="EMBL" id="KAG6667832.1"/>
    </source>
</evidence>